<proteinExistence type="predicted"/>
<feature type="region of interest" description="Disordered" evidence="1">
    <location>
        <begin position="1"/>
        <end position="22"/>
    </location>
</feature>
<protein>
    <submittedName>
        <fullName evidence="2">Uncharacterized protein</fullName>
    </submittedName>
</protein>
<comment type="caution">
    <text evidence="2">The sequence shown here is derived from an EMBL/GenBank/DDBJ whole genome shotgun (WGS) entry which is preliminary data.</text>
</comment>
<evidence type="ECO:0000313" key="2">
    <source>
        <dbReference type="EMBL" id="SEE09176.1"/>
    </source>
</evidence>
<name>A0ABY0YY16_9PSED</name>
<dbReference type="EMBL" id="FNTT01000002">
    <property type="protein sequence ID" value="SEE09176.1"/>
    <property type="molecule type" value="Genomic_DNA"/>
</dbReference>
<dbReference type="Proteomes" id="UP000183915">
    <property type="component" value="Unassembled WGS sequence"/>
</dbReference>
<reference evidence="2 3" key="1">
    <citation type="submission" date="2016-10" db="EMBL/GenBank/DDBJ databases">
        <authorList>
            <person name="Varghese N."/>
            <person name="Submissions S."/>
        </authorList>
    </citation>
    <scope>NUCLEOTIDE SEQUENCE [LARGE SCALE GENOMIC DNA]</scope>
    <source>
        <strain evidence="2 3">BS3780</strain>
    </source>
</reference>
<evidence type="ECO:0000256" key="1">
    <source>
        <dbReference type="SAM" id="MobiDB-lite"/>
    </source>
</evidence>
<organism evidence="2 3">
    <name type="scientific">Pseudomonas kilonensis</name>
    <dbReference type="NCBI Taxonomy" id="132476"/>
    <lineage>
        <taxon>Bacteria</taxon>
        <taxon>Pseudomonadati</taxon>
        <taxon>Pseudomonadota</taxon>
        <taxon>Gammaproteobacteria</taxon>
        <taxon>Pseudomonadales</taxon>
        <taxon>Pseudomonadaceae</taxon>
        <taxon>Pseudomonas</taxon>
    </lineage>
</organism>
<accession>A0ABY0YY16</accession>
<feature type="compositionally biased region" description="Polar residues" evidence="1">
    <location>
        <begin position="1"/>
        <end position="10"/>
    </location>
</feature>
<keyword evidence="3" id="KW-1185">Reference proteome</keyword>
<gene>
    <name evidence="2" type="ORF">SAMN04490188_2574</name>
</gene>
<sequence>MAAAHSTSMQADPPPSRASSAPTVFSGLLTDIASIPNPCGSRACSRWRRHIQHRCKQTHRHREQAQLPQFFRVCSQTSHPSPTPVGAELARDGGGTFNIDASRSTVIASKLSSHSFFGCVHRHRIHPQSLWERACSRWRRHIQYRCKQTHRHREQAQLPQFFRVCSQTSHPSPTPVGAELARDGGGTFNIDASRPTAIASKLSSHSFFGCVHRHRIHPQPLWEPSLLAMAAAHSTSMQADPPLSRASSAPTVFSGLLTDIASIPNPCGSEPARDSALTAAA</sequence>
<evidence type="ECO:0000313" key="3">
    <source>
        <dbReference type="Proteomes" id="UP000183915"/>
    </source>
</evidence>